<protein>
    <recommendedName>
        <fullName evidence="8">Dihydrofolate synthase/folylpolyglutamate synthase</fullName>
        <ecNumber evidence="6">6.3.2.12</ecNumber>
        <ecNumber evidence="7">6.3.2.17</ecNumber>
    </recommendedName>
    <alternativeName>
        <fullName evidence="15">Tetrahydrofolylpolyglutamate synthase</fullName>
    </alternativeName>
</protein>
<keyword evidence="12 18" id="KW-0067">ATP-binding</keyword>
<organism evidence="21 22">
    <name type="scientific">Veillonella rodentium</name>
    <dbReference type="NCBI Taxonomy" id="248315"/>
    <lineage>
        <taxon>Bacteria</taxon>
        <taxon>Bacillati</taxon>
        <taxon>Bacillota</taxon>
        <taxon>Negativicutes</taxon>
        <taxon>Veillonellales</taxon>
        <taxon>Veillonellaceae</taxon>
        <taxon>Veillonella</taxon>
    </lineage>
</organism>
<evidence type="ECO:0000313" key="22">
    <source>
        <dbReference type="Proteomes" id="UP000214973"/>
    </source>
</evidence>
<keyword evidence="9 18" id="KW-0436">Ligase</keyword>
<dbReference type="InterPro" id="IPR018109">
    <property type="entry name" value="Folylpolyglutamate_synth_CS"/>
</dbReference>
<evidence type="ECO:0000256" key="11">
    <source>
        <dbReference type="ARBA" id="ARBA00022741"/>
    </source>
</evidence>
<dbReference type="InterPro" id="IPR036565">
    <property type="entry name" value="Mur-like_cat_sf"/>
</dbReference>
<dbReference type="AlphaFoldDB" id="A0A239ZFW9"/>
<comment type="catalytic activity">
    <reaction evidence="17">
        <text>7,8-dihydropteroate + L-glutamate + ATP = 7,8-dihydrofolate + ADP + phosphate + H(+)</text>
        <dbReference type="Rhea" id="RHEA:23584"/>
        <dbReference type="ChEBI" id="CHEBI:15378"/>
        <dbReference type="ChEBI" id="CHEBI:17839"/>
        <dbReference type="ChEBI" id="CHEBI:29985"/>
        <dbReference type="ChEBI" id="CHEBI:30616"/>
        <dbReference type="ChEBI" id="CHEBI:43474"/>
        <dbReference type="ChEBI" id="CHEBI:57451"/>
        <dbReference type="ChEBI" id="CHEBI:456216"/>
        <dbReference type="EC" id="6.3.2.12"/>
    </reaction>
</comment>
<evidence type="ECO:0000256" key="2">
    <source>
        <dbReference type="ARBA" id="ARBA00004799"/>
    </source>
</evidence>
<evidence type="ECO:0000256" key="8">
    <source>
        <dbReference type="ARBA" id="ARBA00019357"/>
    </source>
</evidence>
<dbReference type="EMBL" id="LT906470">
    <property type="protein sequence ID" value="SNV70055.1"/>
    <property type="molecule type" value="Genomic_DNA"/>
</dbReference>
<evidence type="ECO:0000256" key="3">
    <source>
        <dbReference type="ARBA" id="ARBA00005150"/>
    </source>
</evidence>
<evidence type="ECO:0000256" key="1">
    <source>
        <dbReference type="ARBA" id="ARBA00001946"/>
    </source>
</evidence>
<keyword evidence="11 18" id="KW-0547">Nucleotide-binding</keyword>
<dbReference type="GO" id="GO:0046872">
    <property type="term" value="F:metal ion binding"/>
    <property type="evidence" value="ECO:0007669"/>
    <property type="project" value="UniProtKB-KW"/>
</dbReference>
<dbReference type="EC" id="6.3.2.17" evidence="7"/>
<evidence type="ECO:0000313" key="21">
    <source>
        <dbReference type="EMBL" id="SNV70055.1"/>
    </source>
</evidence>
<comment type="cofactor">
    <cofactor evidence="1">
        <name>Mg(2+)</name>
        <dbReference type="ChEBI" id="CHEBI:18420"/>
    </cofactor>
</comment>
<dbReference type="InterPro" id="IPR004101">
    <property type="entry name" value="Mur_ligase_C"/>
</dbReference>
<dbReference type="KEGG" id="vrm:44547418_01333"/>
<dbReference type="NCBIfam" id="TIGR01499">
    <property type="entry name" value="folC"/>
    <property type="match status" value="1"/>
</dbReference>
<sequence length="435" mass="47630">MTYKEALAYLEQASSFGIKPGLERITALMEALGNPQEDYKIVHVTGTNGKGSVTTYISYALFTSGLRVGRFTSPHLQSYTERIQINDANITENAFAELICRVKDAVDRIIRDGVESPTQFEMLTAAAFLFFKEQGVDYAVVEVGLGGLLDSTNIVTPEISVITNVSIDHQAYCGDTVEEIARHKAGIIKSHVPVVTAAQDAPFRVIEDTAKEKHAKLYAFNKDFGIDSRSAVTGGQMITVSADHEAPAMLFTTMAGIHQSVNLACALMTVRLLMRKDSHISEETMREGFARATWPGRFEVRPVLGRTFIFDGAHNAAGAEAFNLTYAELFKDKTKTLVMAILRDKDEEGIIREVVKSGDTVIVVPAPTERTEVPETLVTRIRTVVPNVTAQTADSVTEALSLAYKHTQAGDIIAVCGSLYILGDARQWLSHELSH</sequence>
<evidence type="ECO:0000259" key="19">
    <source>
        <dbReference type="Pfam" id="PF02875"/>
    </source>
</evidence>
<dbReference type="Gene3D" id="3.90.190.20">
    <property type="entry name" value="Mur ligase, C-terminal domain"/>
    <property type="match status" value="1"/>
</dbReference>
<name>A0A239ZFW9_9FIRM</name>
<evidence type="ECO:0000256" key="18">
    <source>
        <dbReference type="PIRNR" id="PIRNR001563"/>
    </source>
</evidence>
<evidence type="ECO:0000256" key="6">
    <source>
        <dbReference type="ARBA" id="ARBA00013023"/>
    </source>
</evidence>
<keyword evidence="22" id="KW-1185">Reference proteome</keyword>
<accession>A0A239ZFW9</accession>
<dbReference type="GO" id="GO:0008841">
    <property type="term" value="F:dihydrofolate synthase activity"/>
    <property type="evidence" value="ECO:0007669"/>
    <property type="project" value="UniProtKB-EC"/>
</dbReference>
<evidence type="ECO:0000256" key="13">
    <source>
        <dbReference type="ARBA" id="ARBA00022842"/>
    </source>
</evidence>
<dbReference type="PROSITE" id="PS01012">
    <property type="entry name" value="FOLYLPOLYGLU_SYNT_2"/>
    <property type="match status" value="1"/>
</dbReference>
<evidence type="ECO:0000256" key="12">
    <source>
        <dbReference type="ARBA" id="ARBA00022840"/>
    </source>
</evidence>
<reference evidence="21 22" key="1">
    <citation type="submission" date="2017-06" db="EMBL/GenBank/DDBJ databases">
        <authorList>
            <consortium name="Pathogen Informatics"/>
        </authorList>
    </citation>
    <scope>NUCLEOTIDE SEQUENCE [LARGE SCALE GENOMIC DNA]</scope>
    <source>
        <strain evidence="21 22">NCTC12018</strain>
    </source>
</reference>
<feature type="domain" description="Mur ligase C-terminal" evidence="19">
    <location>
        <begin position="296"/>
        <end position="418"/>
    </location>
</feature>
<dbReference type="Pfam" id="PF08245">
    <property type="entry name" value="Mur_ligase_M"/>
    <property type="match status" value="1"/>
</dbReference>
<dbReference type="InterPro" id="IPR036615">
    <property type="entry name" value="Mur_ligase_C_dom_sf"/>
</dbReference>
<evidence type="ECO:0000256" key="14">
    <source>
        <dbReference type="ARBA" id="ARBA00022909"/>
    </source>
</evidence>
<keyword evidence="10" id="KW-0479">Metal-binding</keyword>
<evidence type="ECO:0000259" key="20">
    <source>
        <dbReference type="Pfam" id="PF08245"/>
    </source>
</evidence>
<feature type="domain" description="Mur ligase central" evidence="20">
    <location>
        <begin position="44"/>
        <end position="269"/>
    </location>
</feature>
<keyword evidence="14" id="KW-0289">Folate biosynthesis</keyword>
<evidence type="ECO:0000256" key="15">
    <source>
        <dbReference type="ARBA" id="ARBA00030592"/>
    </source>
</evidence>
<dbReference type="InterPro" id="IPR001645">
    <property type="entry name" value="Folylpolyglutamate_synth"/>
</dbReference>
<comment type="pathway">
    <text evidence="3">Cofactor biosynthesis; tetrahydrofolylpolyglutamate biosynthesis.</text>
</comment>
<dbReference type="EC" id="6.3.2.12" evidence="6"/>
<dbReference type="PANTHER" id="PTHR11136:SF0">
    <property type="entry name" value="DIHYDROFOLATE SYNTHETASE-RELATED"/>
    <property type="match status" value="1"/>
</dbReference>
<evidence type="ECO:0000256" key="9">
    <source>
        <dbReference type="ARBA" id="ARBA00022598"/>
    </source>
</evidence>
<proteinExistence type="inferred from homology"/>
<keyword evidence="13" id="KW-0460">Magnesium</keyword>
<comment type="pathway">
    <text evidence="2">Cofactor biosynthesis; tetrahydrofolate biosynthesis; 7,8-dihydrofolate from 2-amino-4-hydroxy-6-hydroxymethyl-7,8-dihydropteridine diphosphate and 4-aminobenzoate: step 2/2.</text>
</comment>
<dbReference type="SUPFAM" id="SSF53244">
    <property type="entry name" value="MurD-like peptide ligases, peptide-binding domain"/>
    <property type="match status" value="1"/>
</dbReference>
<dbReference type="InterPro" id="IPR013221">
    <property type="entry name" value="Mur_ligase_cen"/>
</dbReference>
<evidence type="ECO:0000256" key="7">
    <source>
        <dbReference type="ARBA" id="ARBA00013025"/>
    </source>
</evidence>
<evidence type="ECO:0000256" key="17">
    <source>
        <dbReference type="ARBA" id="ARBA00049161"/>
    </source>
</evidence>
<dbReference type="GO" id="GO:0005737">
    <property type="term" value="C:cytoplasm"/>
    <property type="evidence" value="ECO:0007669"/>
    <property type="project" value="TreeGrafter"/>
</dbReference>
<gene>
    <name evidence="21" type="primary">fgs</name>
    <name evidence="21" type="ORF">SAMEA44547418_01333</name>
</gene>
<evidence type="ECO:0000256" key="4">
    <source>
        <dbReference type="ARBA" id="ARBA00008276"/>
    </source>
</evidence>
<comment type="similarity">
    <text evidence="4 18">Belongs to the folylpolyglutamate synthase family.</text>
</comment>
<dbReference type="Gene3D" id="3.40.1190.10">
    <property type="entry name" value="Mur-like, catalytic domain"/>
    <property type="match status" value="1"/>
</dbReference>
<dbReference type="SUPFAM" id="SSF53623">
    <property type="entry name" value="MurD-like peptide ligases, catalytic domain"/>
    <property type="match status" value="1"/>
</dbReference>
<comment type="catalytic activity">
    <reaction evidence="16">
        <text>(6S)-5,6,7,8-tetrahydrofolyl-(gamma-L-Glu)(n) + L-glutamate + ATP = (6S)-5,6,7,8-tetrahydrofolyl-(gamma-L-Glu)(n+1) + ADP + phosphate + H(+)</text>
        <dbReference type="Rhea" id="RHEA:10580"/>
        <dbReference type="Rhea" id="RHEA-COMP:14738"/>
        <dbReference type="Rhea" id="RHEA-COMP:14740"/>
        <dbReference type="ChEBI" id="CHEBI:15378"/>
        <dbReference type="ChEBI" id="CHEBI:29985"/>
        <dbReference type="ChEBI" id="CHEBI:30616"/>
        <dbReference type="ChEBI" id="CHEBI:43474"/>
        <dbReference type="ChEBI" id="CHEBI:141005"/>
        <dbReference type="ChEBI" id="CHEBI:456216"/>
        <dbReference type="EC" id="6.3.2.17"/>
    </reaction>
</comment>
<dbReference type="PIRSF" id="PIRSF001563">
    <property type="entry name" value="Folylpolyglu_synth"/>
    <property type="match status" value="1"/>
</dbReference>
<dbReference type="PANTHER" id="PTHR11136">
    <property type="entry name" value="FOLYLPOLYGLUTAMATE SYNTHASE-RELATED"/>
    <property type="match status" value="1"/>
</dbReference>
<dbReference type="Proteomes" id="UP000214973">
    <property type="component" value="Chromosome 1"/>
</dbReference>
<comment type="subunit">
    <text evidence="5">Monomer.</text>
</comment>
<dbReference type="GO" id="GO:0046656">
    <property type="term" value="P:folic acid biosynthetic process"/>
    <property type="evidence" value="ECO:0007669"/>
    <property type="project" value="UniProtKB-KW"/>
</dbReference>
<dbReference type="Pfam" id="PF02875">
    <property type="entry name" value="Mur_ligase_C"/>
    <property type="match status" value="1"/>
</dbReference>
<dbReference type="RefSeq" id="WP_095066242.1">
    <property type="nucleotide sequence ID" value="NZ_LT906470.1"/>
</dbReference>
<evidence type="ECO:0000256" key="16">
    <source>
        <dbReference type="ARBA" id="ARBA00047493"/>
    </source>
</evidence>
<dbReference type="FunFam" id="3.40.1190.10:FF:000004">
    <property type="entry name" value="Dihydrofolate synthase/folylpolyglutamate synthase"/>
    <property type="match status" value="1"/>
</dbReference>
<evidence type="ECO:0000256" key="5">
    <source>
        <dbReference type="ARBA" id="ARBA00011245"/>
    </source>
</evidence>
<evidence type="ECO:0000256" key="10">
    <source>
        <dbReference type="ARBA" id="ARBA00022723"/>
    </source>
</evidence>
<dbReference type="GO" id="GO:0004326">
    <property type="term" value="F:tetrahydrofolylpolyglutamate synthase activity"/>
    <property type="evidence" value="ECO:0007669"/>
    <property type="project" value="UniProtKB-EC"/>
</dbReference>
<dbReference type="GO" id="GO:0005524">
    <property type="term" value="F:ATP binding"/>
    <property type="evidence" value="ECO:0007669"/>
    <property type="project" value="UniProtKB-KW"/>
</dbReference>